<gene>
    <name evidence="2" type="ORF">BG845_06665</name>
</gene>
<feature type="transmembrane region" description="Helical" evidence="1">
    <location>
        <begin position="38"/>
        <end position="71"/>
    </location>
</feature>
<dbReference type="GO" id="GO:0005886">
    <property type="term" value="C:plasma membrane"/>
    <property type="evidence" value="ECO:0007669"/>
    <property type="project" value="UniProtKB-SubCell"/>
</dbReference>
<dbReference type="Gene3D" id="1.20.120.1200">
    <property type="entry name" value="NADH-ubiquinone/plastoquinone oxidoreductase chain 6, subunit NuoJ"/>
    <property type="match status" value="1"/>
</dbReference>
<keyword evidence="1" id="KW-0874">Quinone</keyword>
<protein>
    <recommendedName>
        <fullName evidence="1">NADH-quinone oxidoreductase subunit J</fullName>
        <ecNumber evidence="1">7.1.1.-</ecNumber>
    </recommendedName>
</protein>
<evidence type="ECO:0000313" key="3">
    <source>
        <dbReference type="Proteomes" id="UP000194360"/>
    </source>
</evidence>
<organism evidence="2 3">
    <name type="scientific">Pseudonocardia autotrophica</name>
    <name type="common">Amycolata autotrophica</name>
    <name type="synonym">Nocardia autotrophica</name>
    <dbReference type="NCBI Taxonomy" id="2074"/>
    <lineage>
        <taxon>Bacteria</taxon>
        <taxon>Bacillati</taxon>
        <taxon>Actinomycetota</taxon>
        <taxon>Actinomycetes</taxon>
        <taxon>Pseudonocardiales</taxon>
        <taxon>Pseudonocardiaceae</taxon>
        <taxon>Pseudonocardia</taxon>
    </lineage>
</organism>
<dbReference type="EMBL" id="MIGB01000073">
    <property type="protein sequence ID" value="OSY34619.1"/>
    <property type="molecule type" value="Genomic_DNA"/>
</dbReference>
<keyword evidence="3" id="KW-1185">Reference proteome</keyword>
<comment type="caution">
    <text evidence="2">The sequence shown here is derived from an EMBL/GenBank/DDBJ whole genome shotgun (WGS) entry which is preliminary data.</text>
</comment>
<dbReference type="Proteomes" id="UP000194360">
    <property type="component" value="Unassembled WGS sequence"/>
</dbReference>
<feature type="transmembrane region" description="Helical" evidence="1">
    <location>
        <begin position="92"/>
        <end position="111"/>
    </location>
</feature>
<comment type="catalytic activity">
    <reaction evidence="1">
        <text>a quinone + NADH + 5 H(+)(in) = a quinol + NAD(+) + 4 H(+)(out)</text>
        <dbReference type="Rhea" id="RHEA:57888"/>
        <dbReference type="ChEBI" id="CHEBI:15378"/>
        <dbReference type="ChEBI" id="CHEBI:24646"/>
        <dbReference type="ChEBI" id="CHEBI:57540"/>
        <dbReference type="ChEBI" id="CHEBI:57945"/>
        <dbReference type="ChEBI" id="CHEBI:132124"/>
    </reaction>
</comment>
<comment type="subcellular location">
    <subcellularLocation>
        <location evidence="1">Cell membrane</location>
        <topology evidence="1">Multi-pass membrane protein</topology>
    </subcellularLocation>
</comment>
<dbReference type="GO" id="GO:0048038">
    <property type="term" value="F:quinone binding"/>
    <property type="evidence" value="ECO:0007669"/>
    <property type="project" value="UniProtKB-UniRule"/>
</dbReference>
<feature type="transmembrane region" description="Helical" evidence="1">
    <location>
        <begin position="131"/>
        <end position="157"/>
    </location>
</feature>
<dbReference type="GO" id="GO:0008137">
    <property type="term" value="F:NADH dehydrogenase (ubiquinone) activity"/>
    <property type="evidence" value="ECO:0007669"/>
    <property type="project" value="UniProtKB-UniRule"/>
</dbReference>
<reference evidence="2 3" key="1">
    <citation type="submission" date="2016-09" db="EMBL/GenBank/DDBJ databases">
        <title>Pseudonocardia autotrophica DSM535, a candidate organism with high potential of specific P450 cytochromes.</title>
        <authorList>
            <person name="Grumaz C."/>
            <person name="Vainshtein Y."/>
            <person name="Kirstahler P."/>
            <person name="Sohn K."/>
        </authorList>
    </citation>
    <scope>NUCLEOTIDE SEQUENCE [LARGE SCALE GENOMIC DNA]</scope>
    <source>
        <strain evidence="2 3">DSM 535</strain>
    </source>
</reference>
<name>A0A1Y2MI39_PSEAH</name>
<keyword evidence="1" id="KW-1133">Transmembrane helix</keyword>
<dbReference type="EC" id="7.1.1.-" evidence="1"/>
<dbReference type="AlphaFoldDB" id="A0A1Y2MI39"/>
<keyword evidence="1" id="KW-0472">Membrane</keyword>
<proteinExistence type="inferred from homology"/>
<dbReference type="InterPro" id="IPR042106">
    <property type="entry name" value="Nuo/plastoQ_OxRdtase_6_NuoJ"/>
</dbReference>
<dbReference type="OrthoDB" id="3401830at2"/>
<dbReference type="Pfam" id="PF00499">
    <property type="entry name" value="Oxidored_q3"/>
    <property type="match status" value="1"/>
</dbReference>
<keyword evidence="1" id="KW-0812">Transmembrane</keyword>
<comment type="caution">
    <text evidence="1">Lacks conserved residue(s) required for the propagation of feature annotation.</text>
</comment>
<sequence length="186" mass="19477">MVLAVFCVLSLLALSSGVLVFGVDSMARATFCLLVSFLAVAAMVLMTGLAYLGIVIILMMIIEMVIMAVFMVMFMMNPAGLMPMSMFHNTRGAAVISGLVFTGLAAGILVVDWPQRRGTPAPDPTVALGEALMGGHMLTMMVLGVTLFATIVATVVLSTGRGRYDRLGDDLDGERADDPAGGGVGR</sequence>
<dbReference type="InterPro" id="IPR001457">
    <property type="entry name" value="NADH_UbQ/plastoQ_OxRdtase_su6"/>
</dbReference>
<accession>A0A1Y2MI39</accession>
<comment type="similarity">
    <text evidence="1">Belongs to the complex I subunit 6 family.</text>
</comment>
<evidence type="ECO:0000313" key="2">
    <source>
        <dbReference type="EMBL" id="OSY34619.1"/>
    </source>
</evidence>
<evidence type="ECO:0000256" key="1">
    <source>
        <dbReference type="RuleBase" id="RU004429"/>
    </source>
</evidence>
<dbReference type="STRING" id="2074.BG845_06665"/>
<dbReference type="RefSeq" id="WP_085916693.1">
    <property type="nucleotide sequence ID" value="NZ_AP018920.1"/>
</dbReference>
<keyword evidence="1" id="KW-0520">NAD</keyword>
<comment type="function">
    <text evidence="1">NDH-1 shuttles electrons from NADH, via FMN and iron-sulfur (Fe-S) centers, to quinones in the respiratory chain. Couples the redox reaction to proton translocation (for every two electrons transferred, four hydrogen ions are translocated across the cytoplasmic membrane), and thus conserves the redox energy in a proton gradient.</text>
</comment>
<keyword evidence="1" id="KW-1003">Cell membrane</keyword>